<feature type="compositionally biased region" description="Basic and acidic residues" evidence="1">
    <location>
        <begin position="374"/>
        <end position="388"/>
    </location>
</feature>
<protein>
    <submittedName>
        <fullName evidence="3">Uncharacterized protein</fullName>
    </submittedName>
</protein>
<feature type="region of interest" description="Disordered" evidence="1">
    <location>
        <begin position="374"/>
        <end position="479"/>
    </location>
</feature>
<evidence type="ECO:0000256" key="2">
    <source>
        <dbReference type="SAM" id="Phobius"/>
    </source>
</evidence>
<dbReference type="GeneID" id="37080853"/>
<feature type="region of interest" description="Disordered" evidence="1">
    <location>
        <begin position="200"/>
        <end position="303"/>
    </location>
</feature>
<feature type="region of interest" description="Disordered" evidence="1">
    <location>
        <begin position="94"/>
        <end position="176"/>
    </location>
</feature>
<name>A0A318ZF02_9EURO</name>
<gene>
    <name evidence="3" type="ORF">BP01DRAFT_423441</name>
</gene>
<reference evidence="3 4" key="1">
    <citation type="submission" date="2016-12" db="EMBL/GenBank/DDBJ databases">
        <title>The genomes of Aspergillus section Nigri reveals drivers in fungal speciation.</title>
        <authorList>
            <consortium name="DOE Joint Genome Institute"/>
            <person name="Vesth T.C."/>
            <person name="Nybo J."/>
            <person name="Theobald S."/>
            <person name="Brandl J."/>
            <person name="Frisvad J.C."/>
            <person name="Nielsen K.F."/>
            <person name="Lyhne E.K."/>
            <person name="Kogle M.E."/>
            <person name="Kuo A."/>
            <person name="Riley R."/>
            <person name="Clum A."/>
            <person name="Nolan M."/>
            <person name="Lipzen A."/>
            <person name="Salamov A."/>
            <person name="Henrissat B."/>
            <person name="Wiebenga A."/>
            <person name="De Vries R.P."/>
            <person name="Grigoriev I.V."/>
            <person name="Mortensen U.H."/>
            <person name="Andersen M.R."/>
            <person name="Baker S.E."/>
        </authorList>
    </citation>
    <scope>NUCLEOTIDE SEQUENCE [LARGE SCALE GENOMIC DNA]</scope>
    <source>
        <strain evidence="3 4">JOP 1030-1</strain>
    </source>
</reference>
<dbReference type="EMBL" id="KZ821232">
    <property type="protein sequence ID" value="PYH45257.1"/>
    <property type="molecule type" value="Genomic_DNA"/>
</dbReference>
<feature type="region of interest" description="Disordered" evidence="1">
    <location>
        <begin position="761"/>
        <end position="829"/>
    </location>
</feature>
<organism evidence="3 4">
    <name type="scientific">Aspergillus saccharolyticus JOP 1030-1</name>
    <dbReference type="NCBI Taxonomy" id="1450539"/>
    <lineage>
        <taxon>Eukaryota</taxon>
        <taxon>Fungi</taxon>
        <taxon>Dikarya</taxon>
        <taxon>Ascomycota</taxon>
        <taxon>Pezizomycotina</taxon>
        <taxon>Eurotiomycetes</taxon>
        <taxon>Eurotiomycetidae</taxon>
        <taxon>Eurotiales</taxon>
        <taxon>Aspergillaceae</taxon>
        <taxon>Aspergillus</taxon>
        <taxon>Aspergillus subgen. Circumdati</taxon>
    </lineage>
</organism>
<feature type="compositionally biased region" description="Polar residues" evidence="1">
    <location>
        <begin position="121"/>
        <end position="131"/>
    </location>
</feature>
<accession>A0A318ZF02</accession>
<dbReference type="AlphaFoldDB" id="A0A318ZF02"/>
<evidence type="ECO:0000313" key="3">
    <source>
        <dbReference type="EMBL" id="PYH45257.1"/>
    </source>
</evidence>
<evidence type="ECO:0000256" key="1">
    <source>
        <dbReference type="SAM" id="MobiDB-lite"/>
    </source>
</evidence>
<dbReference type="Proteomes" id="UP000248349">
    <property type="component" value="Unassembled WGS sequence"/>
</dbReference>
<keyword evidence="2" id="KW-1133">Transmembrane helix</keyword>
<feature type="compositionally biased region" description="Basic and acidic residues" evidence="1">
    <location>
        <begin position="105"/>
        <end position="118"/>
    </location>
</feature>
<feature type="compositionally biased region" description="Basic and acidic residues" evidence="1">
    <location>
        <begin position="215"/>
        <end position="229"/>
    </location>
</feature>
<keyword evidence="2" id="KW-0812">Transmembrane</keyword>
<sequence length="1008" mass="109888">MASCPGKAQDSSPQASLEISNLEIRNTWTGNFEDPVVARVSLEAQILNTRHSDISLVNTSVTRVHSHHFGQSDGLKYEDRPPSPLFAFSSSVTEVSDIGEEPTLDPDKSPQSMEHEASGAHSPNSAESSSRGPCVGDTDRSDSTSPQSARPRTTRLRTTSLQTDCHRAVTPSTTSTESLAFRLNIARSQGWNLSQNLGKRSAADACLPSSASDTESEKDGKKAAGRDNTSHSAPSSGLVYRSKTLARSPQHGRMQRSRSKLSRSYCSNRSSQSSKSKSAPTIGDPVEQARSDSSPEPGLCSSSYIEVAGNDLSNTTSSFVDIEQDAVSVVSPATEQPTFVSDSISSAKDLGVLEKSLWEHESWRHKECRADVHRISDGSDQEHTHDPETVAVPLGKKQQPFLGGTDGAADTENMSDCVDNDETPKVPSLPGLSSEHGGMIAESQSPEGSPNPCPVKSEASKPLNLDDPTESPEIPSRSSLQEVFGEPRLTLVDGILFLESPPNITPVPYKVVLTMTITLGKGTPSGWSYLIIPGLPRLRKGEDGILLFQMPANHGLEFRITNLSRYHMLEDCFAAEFVYHGDLVVPFRRCNQKFYGVLKGFTVEQEIMTEIIPCPGVTNSTADLLTDICIRYHAFCSVKLHNRCFCAEKCCILLAIDGGPEGSFRIEADTWETGLLVIQLMPETDTPLGTSTLKLICSPKDYAMFCINWTVRLSPAKAISWLPRIYPGSSGSNDRVNHYLRHTHLDNGVIIFARNAVNCEPEASPTRSASGQPGDSEASLPTEEQSLEHMPMESATPTLSSESHNKDVLSTCGEASPNTIGEVTDLEAVPKEFGKAVDEETNSQRDTNANTHGAGQSASLATRGLALLFCAGFAVGIMFAFASVWLSTSYMKALSYPIQDLSRPPVPEEGCLNCTGDMSYLTEDEDHFQQGFEPENTELLAWEYSIPKELSEQESISVQVELEEVEPEAEVRWKEQQPVHSPQVRSFRDRVDYWLGWRGPINPVGDQV</sequence>
<proteinExistence type="predicted"/>
<dbReference type="OrthoDB" id="5599552at2759"/>
<feature type="compositionally biased region" description="Low complexity" evidence="1">
    <location>
        <begin position="262"/>
        <end position="278"/>
    </location>
</feature>
<keyword evidence="2" id="KW-0472">Membrane</keyword>
<evidence type="ECO:0000313" key="4">
    <source>
        <dbReference type="Proteomes" id="UP000248349"/>
    </source>
</evidence>
<feature type="transmembrane region" description="Helical" evidence="2">
    <location>
        <begin position="865"/>
        <end position="886"/>
    </location>
</feature>
<keyword evidence="4" id="KW-1185">Reference proteome</keyword>
<dbReference type="RefSeq" id="XP_025431239.1">
    <property type="nucleotide sequence ID" value="XM_025579624.1"/>
</dbReference>